<evidence type="ECO:0000259" key="12">
    <source>
        <dbReference type="Pfam" id="PF02517"/>
    </source>
</evidence>
<evidence type="ECO:0000313" key="14">
    <source>
        <dbReference type="Proteomes" id="UP000054559"/>
    </source>
</evidence>
<evidence type="ECO:0000256" key="9">
    <source>
        <dbReference type="ARBA" id="ARBA00047280"/>
    </source>
</evidence>
<keyword evidence="4 11" id="KW-0812">Transmembrane</keyword>
<dbReference type="EC" id="3.4.26.1" evidence="10"/>
<dbReference type="GO" id="GO:0005789">
    <property type="term" value="C:endoplasmic reticulum membrane"/>
    <property type="evidence" value="ECO:0007669"/>
    <property type="project" value="UniProtKB-SubCell"/>
</dbReference>
<reference evidence="14" key="1">
    <citation type="journal article" date="2010" name="Genome Res.">
        <title>Population genomic sequencing of Coccidioides fungi reveals recent hybridization and transposon control.</title>
        <authorList>
            <person name="Neafsey D.E."/>
            <person name="Barker B.M."/>
            <person name="Sharpton T.J."/>
            <person name="Stajich J.E."/>
            <person name="Park D.J."/>
            <person name="Whiston E."/>
            <person name="Hung C.-Y."/>
            <person name="McMahan C."/>
            <person name="White J."/>
            <person name="Sykes S."/>
            <person name="Heiman D."/>
            <person name="Young S."/>
            <person name="Zeng Q."/>
            <person name="Abouelleil A."/>
            <person name="Aftuck L."/>
            <person name="Bessette D."/>
            <person name="Brown A."/>
            <person name="FitzGerald M."/>
            <person name="Lui A."/>
            <person name="Macdonald J.P."/>
            <person name="Priest M."/>
            <person name="Orbach M.J."/>
            <person name="Galgiani J.N."/>
            <person name="Kirkland T.N."/>
            <person name="Cole G.T."/>
            <person name="Birren B.W."/>
            <person name="Henn M.R."/>
            <person name="Taylor J.W."/>
            <person name="Rounsley S.D."/>
        </authorList>
    </citation>
    <scope>NUCLEOTIDE SEQUENCE [LARGE SCALE GENOMIC DNA]</scope>
    <source>
        <strain evidence="14">RMSCC 3703</strain>
    </source>
</reference>
<proteinExistence type="inferred from homology"/>
<dbReference type="InterPro" id="IPR039731">
    <property type="entry name" value="Rce1"/>
</dbReference>
<evidence type="ECO:0000256" key="5">
    <source>
        <dbReference type="ARBA" id="ARBA00022801"/>
    </source>
</evidence>
<dbReference type="EMBL" id="DS268166">
    <property type="protein sequence ID" value="KMU78508.1"/>
    <property type="molecule type" value="Genomic_DNA"/>
</dbReference>
<accession>A0A0J8R449</accession>
<feature type="transmembrane region" description="Helical" evidence="11">
    <location>
        <begin position="273"/>
        <end position="290"/>
    </location>
</feature>
<keyword evidence="6" id="KW-0256">Endoplasmic reticulum</keyword>
<dbReference type="OrthoDB" id="271604at2759"/>
<feature type="transmembrane region" description="Helical" evidence="11">
    <location>
        <begin position="346"/>
        <end position="367"/>
    </location>
</feature>
<evidence type="ECO:0000313" key="13">
    <source>
        <dbReference type="EMBL" id="KMU78508.1"/>
    </source>
</evidence>
<evidence type="ECO:0000256" key="10">
    <source>
        <dbReference type="ARBA" id="ARBA00049729"/>
    </source>
</evidence>
<dbReference type="GO" id="GO:0071586">
    <property type="term" value="P:CAAX-box protein processing"/>
    <property type="evidence" value="ECO:0007669"/>
    <property type="project" value="InterPro"/>
</dbReference>
<comment type="catalytic activity">
    <reaction evidence="9">
        <text>Hydrolyzes the peptide bond -P2-(S-farnesyl or geranylgeranyl)C-P1'-P2'-P3'-COOH where P1' and P2' are amino acids with aliphatic sidechains and P3' is any C-terminal residue.</text>
        <dbReference type="EC" id="3.4.26.1"/>
    </reaction>
</comment>
<dbReference type="AlphaFoldDB" id="A0A0J8R449"/>
<evidence type="ECO:0000256" key="7">
    <source>
        <dbReference type="ARBA" id="ARBA00022989"/>
    </source>
</evidence>
<gene>
    <name evidence="13" type="ORF">CISG_07169</name>
</gene>
<comment type="similarity">
    <text evidence="2">Belongs to the peptidase U48 family.</text>
</comment>
<dbReference type="GO" id="GO:0004222">
    <property type="term" value="F:metalloendopeptidase activity"/>
    <property type="evidence" value="ECO:0007669"/>
    <property type="project" value="InterPro"/>
</dbReference>
<keyword evidence="5" id="KW-0378">Hydrolase</keyword>
<keyword evidence="8 11" id="KW-0472">Membrane</keyword>
<organism evidence="13 14">
    <name type="scientific">Coccidioides immitis RMSCC 3703</name>
    <dbReference type="NCBI Taxonomy" id="454286"/>
    <lineage>
        <taxon>Eukaryota</taxon>
        <taxon>Fungi</taxon>
        <taxon>Dikarya</taxon>
        <taxon>Ascomycota</taxon>
        <taxon>Pezizomycotina</taxon>
        <taxon>Eurotiomycetes</taxon>
        <taxon>Eurotiomycetidae</taxon>
        <taxon>Onygenales</taxon>
        <taxon>Onygenaceae</taxon>
        <taxon>Coccidioides</taxon>
    </lineage>
</organism>
<feature type="transmembrane region" description="Helical" evidence="11">
    <location>
        <begin position="156"/>
        <end position="176"/>
    </location>
</feature>
<evidence type="ECO:0000256" key="1">
    <source>
        <dbReference type="ARBA" id="ARBA00004477"/>
    </source>
</evidence>
<keyword evidence="3 13" id="KW-0645">Protease</keyword>
<feature type="transmembrane region" description="Helical" evidence="11">
    <location>
        <begin position="72"/>
        <end position="94"/>
    </location>
</feature>
<protein>
    <recommendedName>
        <fullName evidence="10">intramembrane prenyl-peptidase Rce1</fullName>
        <ecNumber evidence="10">3.4.26.1</ecNumber>
    </recommendedName>
</protein>
<evidence type="ECO:0000256" key="2">
    <source>
        <dbReference type="ARBA" id="ARBA00006897"/>
    </source>
</evidence>
<dbReference type="Proteomes" id="UP000054559">
    <property type="component" value="Unassembled WGS sequence"/>
</dbReference>
<feature type="transmembrane region" description="Helical" evidence="11">
    <location>
        <begin position="115"/>
        <end position="136"/>
    </location>
</feature>
<keyword evidence="7 11" id="KW-1133">Transmembrane helix</keyword>
<comment type="subcellular location">
    <subcellularLocation>
        <location evidence="1">Endoplasmic reticulum membrane</location>
        <topology evidence="1">Multi-pass membrane protein</topology>
    </subcellularLocation>
</comment>
<dbReference type="InterPro" id="IPR003675">
    <property type="entry name" value="Rce1/LyrA-like_dom"/>
</dbReference>
<evidence type="ECO:0000256" key="3">
    <source>
        <dbReference type="ARBA" id="ARBA00022670"/>
    </source>
</evidence>
<evidence type="ECO:0000256" key="11">
    <source>
        <dbReference type="SAM" id="Phobius"/>
    </source>
</evidence>
<feature type="domain" description="CAAX prenyl protease 2/Lysostaphin resistance protein A-like" evidence="12">
    <location>
        <begin position="201"/>
        <end position="307"/>
    </location>
</feature>
<evidence type="ECO:0000256" key="6">
    <source>
        <dbReference type="ARBA" id="ARBA00022824"/>
    </source>
</evidence>
<evidence type="ECO:0000256" key="4">
    <source>
        <dbReference type="ARBA" id="ARBA00022692"/>
    </source>
</evidence>
<name>A0A0J8R449_COCIT</name>
<sequence length="382" mass="43477">MEEQHGREYRVNVDWLQSRQDGLMSHVGNYTGTAHLLNSQQFLISSLGETTQGWVLFERVKDLYSKKEPEPLISTNVAVMLSIACTLLYVVPLYMSKASRPSPTLSRDAPSVIKYRVRAVMTACFICSLGTLYLIVSKGHTTYLEALRLLGWWPLGPLEIVKSLFLTAILFLGFLFERGVAEGQWRNWIRWQSLIEPLTEWAGWRNYVAGPITEEVVFRSIIVALHLMAKISPTSIVFVSPLYFGIAHVHHFYEFKLTHAYAPLGTMLFRTVFQFAYTTIFGWYAAFLYLRTGSLFAVIAVHSFCNCCGLPRLWGRVQVDMPIEPIIVRGKEDEEFPAQRVEQKQLGIGWTVAYYVILVAGAVVFWSQLWPLTESPLALASF</sequence>
<dbReference type="PANTHER" id="PTHR13046">
    <property type="entry name" value="PROTEASE U48 CAAX PRENYL PROTEASE RCE1"/>
    <property type="match status" value="1"/>
</dbReference>
<dbReference type="PANTHER" id="PTHR13046:SF0">
    <property type="entry name" value="CAAX PRENYL PROTEASE 2"/>
    <property type="match status" value="1"/>
</dbReference>
<feature type="transmembrane region" description="Helical" evidence="11">
    <location>
        <begin position="235"/>
        <end position="253"/>
    </location>
</feature>
<dbReference type="Pfam" id="PF02517">
    <property type="entry name" value="Rce1-like"/>
    <property type="match status" value="1"/>
</dbReference>
<evidence type="ECO:0000256" key="8">
    <source>
        <dbReference type="ARBA" id="ARBA00023136"/>
    </source>
</evidence>
<dbReference type="STRING" id="454286.A0A0J8R449"/>